<protein>
    <submittedName>
        <fullName evidence="2">Uncharacterized protein</fullName>
    </submittedName>
</protein>
<keyword evidence="3" id="KW-1185">Reference proteome</keyword>
<reference evidence="2 3" key="1">
    <citation type="submission" date="2020-06" db="EMBL/GenBank/DDBJ databases">
        <title>The yeast mating-type switching endonuclease HO is a domesticated member of an unorthodox homing genetic element family.</title>
        <authorList>
            <person name="Coughlan A.Y."/>
            <person name="Lombardi L."/>
            <person name="Braun-Galleani S."/>
            <person name="Martos A.R."/>
            <person name="Galeote V."/>
            <person name="Bigey F."/>
            <person name="Dequin S."/>
            <person name="Byrne K.P."/>
            <person name="Wolfe K.H."/>
        </authorList>
    </citation>
    <scope>NUCLEOTIDE SEQUENCE [LARGE SCALE GENOMIC DNA]</scope>
    <source>
        <strain evidence="2 3">CBS764</strain>
    </source>
</reference>
<feature type="coiled-coil region" evidence="1">
    <location>
        <begin position="129"/>
        <end position="156"/>
    </location>
</feature>
<dbReference type="AlphaFoldDB" id="A0A7G3ZL28"/>
<sequence>MDSSSDNFDYVFQLIKVLGSECRANRQESDKIESILRRLAKQSGLSYDQLSEKVSENTRQKYDEVSAPDSTDKLILENYSLIYEIELQEYLNRRIWSLIQEIVEHLNSIRGFIIERKVTGTQTIDYYIQDKFDLKMEQLRRSNESLQDTKRVTRDKLTAIYDEIRIVLGQINWDDVPSNFKERERIFQILLQLKDSYGVDLMKTVF</sequence>
<evidence type="ECO:0000313" key="3">
    <source>
        <dbReference type="Proteomes" id="UP000515788"/>
    </source>
</evidence>
<dbReference type="OrthoDB" id="4031914at2759"/>
<evidence type="ECO:0000313" key="2">
    <source>
        <dbReference type="EMBL" id="QLL34214.1"/>
    </source>
</evidence>
<dbReference type="EMBL" id="CP059252">
    <property type="protein sequence ID" value="QLL34214.1"/>
    <property type="molecule type" value="Genomic_DNA"/>
</dbReference>
<proteinExistence type="predicted"/>
<evidence type="ECO:0000256" key="1">
    <source>
        <dbReference type="SAM" id="Coils"/>
    </source>
</evidence>
<organism evidence="2 3">
    <name type="scientific">Torulaspora globosa</name>
    <dbReference type="NCBI Taxonomy" id="48254"/>
    <lineage>
        <taxon>Eukaryota</taxon>
        <taxon>Fungi</taxon>
        <taxon>Dikarya</taxon>
        <taxon>Ascomycota</taxon>
        <taxon>Saccharomycotina</taxon>
        <taxon>Saccharomycetes</taxon>
        <taxon>Saccharomycetales</taxon>
        <taxon>Saccharomycetaceae</taxon>
        <taxon>Torulaspora</taxon>
    </lineage>
</organism>
<dbReference type="GeneID" id="59327455"/>
<dbReference type="KEGG" id="tgb:HG536_0G00710"/>
<dbReference type="RefSeq" id="XP_037140888.1">
    <property type="nucleotide sequence ID" value="XM_037284992.1"/>
</dbReference>
<dbReference type="Proteomes" id="UP000515788">
    <property type="component" value="Chromosome 7"/>
</dbReference>
<accession>A0A7G3ZL28</accession>
<keyword evidence="1" id="KW-0175">Coiled coil</keyword>
<name>A0A7G3ZL28_9SACH</name>
<gene>
    <name evidence="2" type="ORF">HG536_0G00710</name>
</gene>